<dbReference type="Pfam" id="PF01180">
    <property type="entry name" value="DHO_dh"/>
    <property type="match status" value="1"/>
</dbReference>
<evidence type="ECO:0000256" key="1">
    <source>
        <dbReference type="ARBA" id="ARBA00001917"/>
    </source>
</evidence>
<dbReference type="Proteomes" id="UP000245638">
    <property type="component" value="Unassembled WGS sequence"/>
</dbReference>
<dbReference type="NCBIfam" id="NF041011">
    <property type="entry name" value="dihydoor_dh_Arch"/>
    <property type="match status" value="1"/>
</dbReference>
<dbReference type="InterPro" id="IPR050074">
    <property type="entry name" value="DHO_dehydrogenase"/>
</dbReference>
<evidence type="ECO:0000256" key="6">
    <source>
        <dbReference type="ARBA" id="ARBA00023002"/>
    </source>
</evidence>
<dbReference type="GO" id="GO:0044205">
    <property type="term" value="P:'de novo' UMP biosynthetic process"/>
    <property type="evidence" value="ECO:0007669"/>
    <property type="project" value="UniProtKB-UniPathway"/>
</dbReference>
<dbReference type="PIRSF" id="PIRSF000164">
    <property type="entry name" value="DHO_oxidase"/>
    <property type="match status" value="1"/>
</dbReference>
<feature type="domain" description="Dihydroorotate dehydrogenase catalytic" evidence="7">
    <location>
        <begin position="2"/>
        <end position="272"/>
    </location>
</feature>
<dbReference type="Gene3D" id="3.20.20.70">
    <property type="entry name" value="Aldolase class I"/>
    <property type="match status" value="1"/>
</dbReference>
<dbReference type="GO" id="GO:0005737">
    <property type="term" value="C:cytoplasm"/>
    <property type="evidence" value="ECO:0007669"/>
    <property type="project" value="InterPro"/>
</dbReference>
<dbReference type="InterPro" id="IPR053488">
    <property type="entry name" value="DHODH_Type1"/>
</dbReference>
<protein>
    <submittedName>
        <fullName evidence="8">Dihydroorotate dehydrogenase</fullName>
    </submittedName>
</protein>
<dbReference type="InterPro" id="IPR001295">
    <property type="entry name" value="Dihydroorotate_DH_CS"/>
</dbReference>
<dbReference type="InterPro" id="IPR005720">
    <property type="entry name" value="Dihydroorotate_DH_cat"/>
</dbReference>
<comment type="cofactor">
    <cofactor evidence="1">
        <name>FMN</name>
        <dbReference type="ChEBI" id="CHEBI:58210"/>
    </cofactor>
</comment>
<dbReference type="PANTHER" id="PTHR48109">
    <property type="entry name" value="DIHYDROOROTATE DEHYDROGENASE (QUINONE), MITOCHONDRIAL-RELATED"/>
    <property type="match status" value="1"/>
</dbReference>
<keyword evidence="3" id="KW-0285">Flavoprotein</keyword>
<comment type="pathway">
    <text evidence="2">Pyrimidine metabolism; UMP biosynthesis via de novo pathway.</text>
</comment>
<evidence type="ECO:0000313" key="9">
    <source>
        <dbReference type="Proteomes" id="UP000245638"/>
    </source>
</evidence>
<evidence type="ECO:0000256" key="4">
    <source>
        <dbReference type="ARBA" id="ARBA00022643"/>
    </source>
</evidence>
<evidence type="ECO:0000256" key="2">
    <source>
        <dbReference type="ARBA" id="ARBA00004725"/>
    </source>
</evidence>
<dbReference type="PROSITE" id="PS00912">
    <property type="entry name" value="DHODEHASE_2"/>
    <property type="match status" value="1"/>
</dbReference>
<dbReference type="InterPro" id="IPR013785">
    <property type="entry name" value="Aldolase_TIM"/>
</dbReference>
<evidence type="ECO:0000313" key="8">
    <source>
        <dbReference type="EMBL" id="PVU75679.1"/>
    </source>
</evidence>
<dbReference type="UniPathway" id="UPA00070"/>
<name>A0A2T9X6H3_9CREN</name>
<dbReference type="PANTHER" id="PTHR48109:SF1">
    <property type="entry name" value="DIHYDROOROTATE DEHYDROGENASE (FUMARATE)"/>
    <property type="match status" value="1"/>
</dbReference>
<sequence length="290" mass="31420">MRIANLDFKDPLIIASGIIPDIPEVMMRICENYEPSAITTKTLTLTPLEPHKPPTVIKFHDGCYINAIGLGNPGIGIVEKINLKKCRLFVSIGGNDAKQIVNSAEIAENKADIIEINASSPNRKGYGESISSIVHEIVKEVKSHVKKPVFVKIGPWDSALEIAGKALEAGADGITAVNTLKGLMIDTEEFKPVLSYGTGGISGKCIYPLALRIIKDLYREYEPDIIGIGGVFTFREVLGMLSVGAKLVGLGSVILDKGFDVIGEIRKDLMSYLNEKGLKLEDIFAIAVKK</sequence>
<evidence type="ECO:0000256" key="5">
    <source>
        <dbReference type="ARBA" id="ARBA00022975"/>
    </source>
</evidence>
<reference evidence="8 9" key="1">
    <citation type="journal article" date="2015" name="Appl. Environ. Microbiol.">
        <title>Nanoarchaeota, Their Sulfolobales Host, and Nanoarchaeota Virus Distribution across Yellowstone National Park Hot Springs.</title>
        <authorList>
            <person name="Munson-McGee J.H."/>
            <person name="Field E.K."/>
            <person name="Bateson M."/>
            <person name="Rooney C."/>
            <person name="Stepanauskas R."/>
            <person name="Young M.J."/>
        </authorList>
    </citation>
    <scope>NUCLEOTIDE SEQUENCE [LARGE SCALE GENOMIC DNA]</scope>
    <source>
        <strain evidence="8">SCGC AC-742_N10</strain>
    </source>
</reference>
<dbReference type="GO" id="GO:0006207">
    <property type="term" value="P:'de novo' pyrimidine nucleobase biosynthetic process"/>
    <property type="evidence" value="ECO:0007669"/>
    <property type="project" value="InterPro"/>
</dbReference>
<comment type="caution">
    <text evidence="8">The sequence shown here is derived from an EMBL/GenBank/DDBJ whole genome shotgun (WGS) entry which is preliminary data.</text>
</comment>
<dbReference type="InterPro" id="IPR012135">
    <property type="entry name" value="Dihydroorotate_DH_1_2"/>
</dbReference>
<organism evidence="8 9">
    <name type="scientific">Acidianus hospitalis</name>
    <dbReference type="NCBI Taxonomy" id="563177"/>
    <lineage>
        <taxon>Archaea</taxon>
        <taxon>Thermoproteota</taxon>
        <taxon>Thermoprotei</taxon>
        <taxon>Sulfolobales</taxon>
        <taxon>Sulfolobaceae</taxon>
        <taxon>Acidianus</taxon>
    </lineage>
</organism>
<dbReference type="EMBL" id="QEFD01000134">
    <property type="protein sequence ID" value="PVU75679.1"/>
    <property type="molecule type" value="Genomic_DNA"/>
</dbReference>
<dbReference type="AlphaFoldDB" id="A0A2T9X6H3"/>
<evidence type="ECO:0000259" key="7">
    <source>
        <dbReference type="Pfam" id="PF01180"/>
    </source>
</evidence>
<evidence type="ECO:0000256" key="3">
    <source>
        <dbReference type="ARBA" id="ARBA00022630"/>
    </source>
</evidence>
<keyword evidence="4" id="KW-0288">FMN</keyword>
<keyword evidence="6" id="KW-0560">Oxidoreductase</keyword>
<keyword evidence="5" id="KW-0665">Pyrimidine biosynthesis</keyword>
<dbReference type="GO" id="GO:0004152">
    <property type="term" value="F:dihydroorotate dehydrogenase activity"/>
    <property type="evidence" value="ECO:0007669"/>
    <property type="project" value="InterPro"/>
</dbReference>
<accession>A0A2T9X6H3</accession>
<gene>
    <name evidence="8" type="ORF">DDW13_04700</name>
</gene>
<dbReference type="SUPFAM" id="SSF51395">
    <property type="entry name" value="FMN-linked oxidoreductases"/>
    <property type="match status" value="1"/>
</dbReference>
<proteinExistence type="predicted"/>